<dbReference type="AlphaFoldDB" id="A0A5N5CTY1"/>
<dbReference type="EMBL" id="VCHE01000271">
    <property type="protein sequence ID" value="KAB2568799.1"/>
    <property type="molecule type" value="Genomic_DNA"/>
</dbReference>
<reference evidence="1 2" key="1">
    <citation type="journal article" date="2019" name="Sci. Rep.">
        <title>A multi-omics analysis of the grapevine pathogen Lasiodiplodia theobromae reveals that temperature affects the expression of virulence- and pathogenicity-related genes.</title>
        <authorList>
            <person name="Felix C."/>
            <person name="Meneses R."/>
            <person name="Goncalves M.F.M."/>
            <person name="Tilleman L."/>
            <person name="Duarte A.S."/>
            <person name="Jorrin-Novo J.V."/>
            <person name="Van de Peer Y."/>
            <person name="Deforce D."/>
            <person name="Van Nieuwerburgh F."/>
            <person name="Esteves A.C."/>
            <person name="Alves A."/>
        </authorList>
    </citation>
    <scope>NUCLEOTIDE SEQUENCE [LARGE SCALE GENOMIC DNA]</scope>
    <source>
        <strain evidence="1 2">LA-SOL3</strain>
    </source>
</reference>
<comment type="caution">
    <text evidence="1">The sequence shown here is derived from an EMBL/GenBank/DDBJ whole genome shotgun (WGS) entry which is preliminary data.</text>
</comment>
<dbReference type="GO" id="GO:0020037">
    <property type="term" value="F:heme binding"/>
    <property type="evidence" value="ECO:0007669"/>
    <property type="project" value="InterPro"/>
</dbReference>
<dbReference type="GO" id="GO:0005506">
    <property type="term" value="F:iron ion binding"/>
    <property type="evidence" value="ECO:0007669"/>
    <property type="project" value="InterPro"/>
</dbReference>
<evidence type="ECO:0000313" key="2">
    <source>
        <dbReference type="Proteomes" id="UP000325902"/>
    </source>
</evidence>
<dbReference type="GO" id="GO:0016705">
    <property type="term" value="F:oxidoreductase activity, acting on paired donors, with incorporation or reduction of molecular oxygen"/>
    <property type="evidence" value="ECO:0007669"/>
    <property type="project" value="InterPro"/>
</dbReference>
<dbReference type="Gene3D" id="1.10.630.10">
    <property type="entry name" value="Cytochrome P450"/>
    <property type="match status" value="1"/>
</dbReference>
<dbReference type="InterPro" id="IPR036396">
    <property type="entry name" value="Cyt_P450_sf"/>
</dbReference>
<gene>
    <name evidence="1" type="primary">gsfF_2</name>
    <name evidence="1" type="ORF">DBV05_g12522</name>
</gene>
<name>A0A5N5CTY1_9PEZI</name>
<keyword evidence="1" id="KW-0560">Oxidoreductase</keyword>
<sequence length="400" mass="43825">MLEIILFGVICAYIIYQRFLHPLSRYPGPLLASLSNVWKAYHVYQGDLEYAILKLHQEHGKIVRIGPNHLDISDAAAVKDIYLTGKSFVKSSFYDAFTALRPNIFGTRDENIHAARKKALTPGFSLQSVTQMEPYIDSCLAKLLARLDAAAATGEPIDLKAWISFFVIDVLGELAFSRSFDMLERGQTEALPPLKEHVFLAMLTGQFPAIVPLVNKYLPYIPIPALQATIKGRMKLRQLAIDRITHRLAHPDPSRRDLLAKLISSYENADPDAAGGQLDVVDIQTEAFGFIIAGSHTTAATITLLFWHLLHNPQTLAKLEDEVASLDRGGGDGSVPYAVTTATKAKYLAAAVTETLRINPVFTMPLMRVVPGGAGTVVAGARVPAGTDGVYREEFGERGD</sequence>
<dbReference type="Pfam" id="PF00067">
    <property type="entry name" value="p450"/>
    <property type="match status" value="1"/>
</dbReference>
<dbReference type="PANTHER" id="PTHR24305:SF103">
    <property type="entry name" value="P450, PUTATIVE (EUROFUNG)-RELATED"/>
    <property type="match status" value="1"/>
</dbReference>
<keyword evidence="1" id="KW-0503">Monooxygenase</keyword>
<dbReference type="GO" id="GO:0004497">
    <property type="term" value="F:monooxygenase activity"/>
    <property type="evidence" value="ECO:0007669"/>
    <property type="project" value="UniProtKB-KW"/>
</dbReference>
<proteinExistence type="predicted"/>
<dbReference type="PANTHER" id="PTHR24305">
    <property type="entry name" value="CYTOCHROME P450"/>
    <property type="match status" value="1"/>
</dbReference>
<dbReference type="OrthoDB" id="1470350at2759"/>
<accession>A0A5N5CTY1</accession>
<evidence type="ECO:0000313" key="1">
    <source>
        <dbReference type="EMBL" id="KAB2568799.1"/>
    </source>
</evidence>
<keyword evidence="2" id="KW-1185">Reference proteome</keyword>
<protein>
    <submittedName>
        <fullName evidence="1">Cytochrome P450 monooxygenase gsfF</fullName>
    </submittedName>
</protein>
<dbReference type="Proteomes" id="UP000325902">
    <property type="component" value="Unassembled WGS sequence"/>
</dbReference>
<dbReference type="InterPro" id="IPR050121">
    <property type="entry name" value="Cytochrome_P450_monoxygenase"/>
</dbReference>
<dbReference type="InterPro" id="IPR001128">
    <property type="entry name" value="Cyt_P450"/>
</dbReference>
<dbReference type="SUPFAM" id="SSF48264">
    <property type="entry name" value="Cytochrome P450"/>
    <property type="match status" value="1"/>
</dbReference>
<organism evidence="1 2">
    <name type="scientific">Lasiodiplodia theobromae</name>
    <dbReference type="NCBI Taxonomy" id="45133"/>
    <lineage>
        <taxon>Eukaryota</taxon>
        <taxon>Fungi</taxon>
        <taxon>Dikarya</taxon>
        <taxon>Ascomycota</taxon>
        <taxon>Pezizomycotina</taxon>
        <taxon>Dothideomycetes</taxon>
        <taxon>Dothideomycetes incertae sedis</taxon>
        <taxon>Botryosphaeriales</taxon>
        <taxon>Botryosphaeriaceae</taxon>
        <taxon>Lasiodiplodia</taxon>
    </lineage>
</organism>